<dbReference type="Pfam" id="PF02771">
    <property type="entry name" value="Acyl-CoA_dh_N"/>
    <property type="match status" value="1"/>
</dbReference>
<dbReference type="Proteomes" id="UP001157069">
    <property type="component" value="Unassembled WGS sequence"/>
</dbReference>
<protein>
    <recommendedName>
        <fullName evidence="4">Acyl-CoA dehydrogenase/oxidase N-terminal domain-containing protein</fullName>
    </recommendedName>
</protein>
<dbReference type="InterPro" id="IPR037069">
    <property type="entry name" value="AcylCoA_DH/ox_N_sf"/>
</dbReference>
<dbReference type="EMBL" id="BSVA01000001">
    <property type="protein sequence ID" value="GMA90961.1"/>
    <property type="molecule type" value="Genomic_DNA"/>
</dbReference>
<evidence type="ECO:0000313" key="5">
    <source>
        <dbReference type="EMBL" id="GMA90961.1"/>
    </source>
</evidence>
<dbReference type="InterPro" id="IPR023606">
    <property type="entry name" value="CoA-Trfase_III_dom_1_sf"/>
</dbReference>
<feature type="region of interest" description="Disordered" evidence="3">
    <location>
        <begin position="46"/>
        <end position="92"/>
    </location>
</feature>
<dbReference type="InterPro" id="IPR009100">
    <property type="entry name" value="AcylCoA_DH/oxidase_NM_dom_sf"/>
</dbReference>
<name>A0ABQ6JTY7_9MICO</name>
<sequence length="240" mass="25364">MLATADADHWFSVLTAAGVPAAPLNDIAGGVQFAARLGLDPVTTVGPDAQPTVRHPVRYSRTPPSYRLAPPRSASTAPPFAHGSPPPLPERTPMSDLRPTETLFPLLDRVPTADAEWALRARRVVDEHVRATIDDDAELARFRHETVAAFAEAGLLGLHISGYGCAGASPLAYGLVCQEVEAVDSGWRTLLSVQGSSPWARSPSSAPSSTSRSCCPAWPVARSSDASASRSLPAAATRRR</sequence>
<keyword evidence="2" id="KW-0560">Oxidoreductase</keyword>
<reference evidence="6" key="1">
    <citation type="journal article" date="2019" name="Int. J. Syst. Evol. Microbiol.">
        <title>The Global Catalogue of Microorganisms (GCM) 10K type strain sequencing project: providing services to taxonomists for standard genome sequencing and annotation.</title>
        <authorList>
            <consortium name="The Broad Institute Genomics Platform"/>
            <consortium name="The Broad Institute Genome Sequencing Center for Infectious Disease"/>
            <person name="Wu L."/>
            <person name="Ma J."/>
        </authorList>
    </citation>
    <scope>NUCLEOTIDE SEQUENCE [LARGE SCALE GENOMIC DNA]</scope>
    <source>
        <strain evidence="6">NBRC 108755</strain>
    </source>
</reference>
<dbReference type="PANTHER" id="PTHR42807:SF1">
    <property type="entry name" value="GLUTARYL-COA DEHYDROGENASE, MITOCHONDRIAL"/>
    <property type="match status" value="1"/>
</dbReference>
<keyword evidence="6" id="KW-1185">Reference proteome</keyword>
<comment type="caution">
    <text evidence="5">The sequence shown here is derived from an EMBL/GenBank/DDBJ whole genome shotgun (WGS) entry which is preliminary data.</text>
</comment>
<feature type="compositionally biased region" description="Low complexity" evidence="3">
    <location>
        <begin position="196"/>
        <end position="240"/>
    </location>
</feature>
<keyword evidence="1" id="KW-0809">Transit peptide</keyword>
<dbReference type="SUPFAM" id="SSF89796">
    <property type="entry name" value="CoA-transferase family III (CaiB/BaiF)"/>
    <property type="match status" value="1"/>
</dbReference>
<dbReference type="InterPro" id="IPR013786">
    <property type="entry name" value="AcylCoA_DH/ox_N"/>
</dbReference>
<evidence type="ECO:0000256" key="3">
    <source>
        <dbReference type="SAM" id="MobiDB-lite"/>
    </source>
</evidence>
<gene>
    <name evidence="5" type="ORF">GCM10025869_14900</name>
</gene>
<evidence type="ECO:0000259" key="4">
    <source>
        <dbReference type="Pfam" id="PF02771"/>
    </source>
</evidence>
<accession>A0ABQ6JTY7</accession>
<organism evidence="5 6">
    <name type="scientific">Homoserinibacter gongjuensis</name>
    <dbReference type="NCBI Taxonomy" id="1162968"/>
    <lineage>
        <taxon>Bacteria</taxon>
        <taxon>Bacillati</taxon>
        <taxon>Actinomycetota</taxon>
        <taxon>Actinomycetes</taxon>
        <taxon>Micrococcales</taxon>
        <taxon>Microbacteriaceae</taxon>
        <taxon>Homoserinibacter</taxon>
    </lineage>
</organism>
<evidence type="ECO:0000313" key="6">
    <source>
        <dbReference type="Proteomes" id="UP001157069"/>
    </source>
</evidence>
<dbReference type="Gene3D" id="1.10.540.10">
    <property type="entry name" value="Acyl-CoA dehydrogenase/oxidase, N-terminal domain"/>
    <property type="match status" value="1"/>
</dbReference>
<evidence type="ECO:0000256" key="1">
    <source>
        <dbReference type="ARBA" id="ARBA00022946"/>
    </source>
</evidence>
<proteinExistence type="predicted"/>
<dbReference type="SUPFAM" id="SSF56645">
    <property type="entry name" value="Acyl-CoA dehydrogenase NM domain-like"/>
    <property type="match status" value="1"/>
</dbReference>
<feature type="region of interest" description="Disordered" evidence="3">
    <location>
        <begin position="195"/>
        <end position="240"/>
    </location>
</feature>
<dbReference type="InterPro" id="IPR052033">
    <property type="entry name" value="Glutaryl-CoA_DH_mitochondrial"/>
</dbReference>
<feature type="domain" description="Acyl-CoA dehydrogenase/oxidase N-terminal" evidence="4">
    <location>
        <begin position="120"/>
        <end position="195"/>
    </location>
</feature>
<dbReference type="PANTHER" id="PTHR42807">
    <property type="entry name" value="GLUTARYL-COA DEHYDROGENASE, MITOCHONDRIAL"/>
    <property type="match status" value="1"/>
</dbReference>
<evidence type="ECO:0000256" key="2">
    <source>
        <dbReference type="ARBA" id="ARBA00023002"/>
    </source>
</evidence>